<evidence type="ECO:0000259" key="2">
    <source>
        <dbReference type="Pfam" id="PF13478"/>
    </source>
</evidence>
<evidence type="ECO:0000313" key="3">
    <source>
        <dbReference type="EMBL" id="TCK97765.1"/>
    </source>
</evidence>
<dbReference type="PANTHER" id="PTHR30388:SF6">
    <property type="entry name" value="XANTHINE DEHYDROGENASE SUBUNIT A-RELATED"/>
    <property type="match status" value="1"/>
</dbReference>
<dbReference type="EMBL" id="SMGQ01000011">
    <property type="protein sequence ID" value="TCK97765.1"/>
    <property type="molecule type" value="Genomic_DNA"/>
</dbReference>
<name>A0A4R1MXE2_9FIRM</name>
<feature type="domain" description="XdhC- CoxI" evidence="1">
    <location>
        <begin position="11"/>
        <end position="75"/>
    </location>
</feature>
<dbReference type="PANTHER" id="PTHR30388">
    <property type="entry name" value="ALDEHYDE OXIDOREDUCTASE MOLYBDENUM COFACTOR ASSEMBLY PROTEIN"/>
    <property type="match status" value="1"/>
</dbReference>
<evidence type="ECO:0000259" key="1">
    <source>
        <dbReference type="Pfam" id="PF02625"/>
    </source>
</evidence>
<dbReference type="InterPro" id="IPR036188">
    <property type="entry name" value="FAD/NAD-bd_sf"/>
</dbReference>
<evidence type="ECO:0000313" key="4">
    <source>
        <dbReference type="Proteomes" id="UP000294545"/>
    </source>
</evidence>
<proteinExistence type="predicted"/>
<dbReference type="RefSeq" id="WP_132279075.1">
    <property type="nucleotide sequence ID" value="NZ_SMGQ01000011.1"/>
</dbReference>
<dbReference type="InterPro" id="IPR003777">
    <property type="entry name" value="XdhC_CoxI"/>
</dbReference>
<protein>
    <submittedName>
        <fullName evidence="3">Xanthine dehydrogenase accessory factor</fullName>
    </submittedName>
</protein>
<dbReference type="SUPFAM" id="SSF51905">
    <property type="entry name" value="FAD/NAD(P)-binding domain"/>
    <property type="match status" value="1"/>
</dbReference>
<organism evidence="3 4">
    <name type="scientific">Natranaerovirga hydrolytica</name>
    <dbReference type="NCBI Taxonomy" id="680378"/>
    <lineage>
        <taxon>Bacteria</taxon>
        <taxon>Bacillati</taxon>
        <taxon>Bacillota</taxon>
        <taxon>Clostridia</taxon>
        <taxon>Lachnospirales</taxon>
        <taxon>Natranaerovirgaceae</taxon>
        <taxon>Natranaerovirga</taxon>
    </lineage>
</organism>
<gene>
    <name evidence="3" type="ORF">EDC19_0167</name>
</gene>
<dbReference type="Gene3D" id="3.40.50.720">
    <property type="entry name" value="NAD(P)-binding Rossmann-like Domain"/>
    <property type="match status" value="1"/>
</dbReference>
<reference evidence="3 4" key="1">
    <citation type="submission" date="2019-03" db="EMBL/GenBank/DDBJ databases">
        <title>Genomic Encyclopedia of Type Strains, Phase IV (KMG-IV): sequencing the most valuable type-strain genomes for metagenomic binning, comparative biology and taxonomic classification.</title>
        <authorList>
            <person name="Goeker M."/>
        </authorList>
    </citation>
    <scope>NUCLEOTIDE SEQUENCE [LARGE SCALE GENOMIC DNA]</scope>
    <source>
        <strain evidence="3 4">DSM 24176</strain>
    </source>
</reference>
<accession>A0A4R1MXE2</accession>
<dbReference type="AlphaFoldDB" id="A0A4R1MXE2"/>
<sequence length="268" mass="29577">MNIFEEIVQLQKNNESFAVATIIASKGSTPRHIGKMIVKKDGQIKGTIGGGLAESFVIQEAIHAIKNKQSKTVEYTLNSDEKGGIKMYCGGSLSLFIEVIPKRTRVIIIGGGHVGQAVAHLAKTLDYQIVVVDDREAYANQTVYPMAEELYTHEDIVKALEKVKMDDNTYVLIFTKDSDESVLRYVIQEKVAFIGMIGSGRKVIKTFNKLHEEGIKKAALDKVYAPLGLDIGAETPEEIAISIIGEMMKAKNQSSGKSLKDVKRKKFE</sequence>
<dbReference type="Proteomes" id="UP000294545">
    <property type="component" value="Unassembled WGS sequence"/>
</dbReference>
<comment type="caution">
    <text evidence="3">The sequence shown here is derived from an EMBL/GenBank/DDBJ whole genome shotgun (WGS) entry which is preliminary data.</text>
</comment>
<feature type="domain" description="XdhC Rossmann" evidence="2">
    <location>
        <begin position="106"/>
        <end position="247"/>
    </location>
</feature>
<dbReference type="OrthoDB" id="9773039at2"/>
<dbReference type="InterPro" id="IPR052698">
    <property type="entry name" value="MoCofactor_Util/Proc"/>
</dbReference>
<dbReference type="InterPro" id="IPR027051">
    <property type="entry name" value="XdhC_Rossmann_dom"/>
</dbReference>
<dbReference type="Pfam" id="PF13478">
    <property type="entry name" value="XdhC_C"/>
    <property type="match status" value="1"/>
</dbReference>
<keyword evidence="4" id="KW-1185">Reference proteome</keyword>
<dbReference type="Pfam" id="PF02625">
    <property type="entry name" value="XdhC_CoxI"/>
    <property type="match status" value="1"/>
</dbReference>